<evidence type="ECO:0000313" key="3">
    <source>
        <dbReference type="Proteomes" id="UP000319576"/>
    </source>
</evidence>
<protein>
    <submittedName>
        <fullName evidence="2">Uncharacterized protein</fullName>
    </submittedName>
</protein>
<accession>A0A517XWK3</accession>
<gene>
    <name evidence="2" type="ORF">ETAA1_38500</name>
</gene>
<proteinExistence type="predicted"/>
<feature type="region of interest" description="Disordered" evidence="1">
    <location>
        <begin position="63"/>
        <end position="85"/>
    </location>
</feature>
<organism evidence="2 3">
    <name type="scientific">Urbifossiella limnaea</name>
    <dbReference type="NCBI Taxonomy" id="2528023"/>
    <lineage>
        <taxon>Bacteria</taxon>
        <taxon>Pseudomonadati</taxon>
        <taxon>Planctomycetota</taxon>
        <taxon>Planctomycetia</taxon>
        <taxon>Gemmatales</taxon>
        <taxon>Gemmataceae</taxon>
        <taxon>Urbifossiella</taxon>
    </lineage>
</organism>
<dbReference type="RefSeq" id="WP_202920239.1">
    <property type="nucleotide sequence ID" value="NZ_CP036273.1"/>
</dbReference>
<dbReference type="Proteomes" id="UP000319576">
    <property type="component" value="Chromosome"/>
</dbReference>
<dbReference type="KEGG" id="uli:ETAA1_38500"/>
<name>A0A517XWK3_9BACT</name>
<keyword evidence="3" id="KW-1185">Reference proteome</keyword>
<sequence length="85" mass="9692">MYVWLAQRLHRVQPGRPQLVPWANLHDQFGQGYARVRDFRAKFLETLRQVTAVYPDARLTADEQGVTLEHSPPPVSGKSEPLLLA</sequence>
<dbReference type="EMBL" id="CP036273">
    <property type="protein sequence ID" value="QDU21877.1"/>
    <property type="molecule type" value="Genomic_DNA"/>
</dbReference>
<reference evidence="2 3" key="1">
    <citation type="submission" date="2019-02" db="EMBL/GenBank/DDBJ databases">
        <title>Deep-cultivation of Planctomycetes and their phenomic and genomic characterization uncovers novel biology.</title>
        <authorList>
            <person name="Wiegand S."/>
            <person name="Jogler M."/>
            <person name="Boedeker C."/>
            <person name="Pinto D."/>
            <person name="Vollmers J."/>
            <person name="Rivas-Marin E."/>
            <person name="Kohn T."/>
            <person name="Peeters S.H."/>
            <person name="Heuer A."/>
            <person name="Rast P."/>
            <person name="Oberbeckmann S."/>
            <person name="Bunk B."/>
            <person name="Jeske O."/>
            <person name="Meyerdierks A."/>
            <person name="Storesund J.E."/>
            <person name="Kallscheuer N."/>
            <person name="Luecker S."/>
            <person name="Lage O.M."/>
            <person name="Pohl T."/>
            <person name="Merkel B.J."/>
            <person name="Hornburger P."/>
            <person name="Mueller R.-W."/>
            <person name="Bruemmer F."/>
            <person name="Labrenz M."/>
            <person name="Spormann A.M."/>
            <person name="Op den Camp H."/>
            <person name="Overmann J."/>
            <person name="Amann R."/>
            <person name="Jetten M.S.M."/>
            <person name="Mascher T."/>
            <person name="Medema M.H."/>
            <person name="Devos D.P."/>
            <person name="Kaster A.-K."/>
            <person name="Ovreas L."/>
            <person name="Rohde M."/>
            <person name="Galperin M.Y."/>
            <person name="Jogler C."/>
        </authorList>
    </citation>
    <scope>NUCLEOTIDE SEQUENCE [LARGE SCALE GENOMIC DNA]</scope>
    <source>
        <strain evidence="2 3">ETA_A1</strain>
    </source>
</reference>
<evidence type="ECO:0000313" key="2">
    <source>
        <dbReference type="EMBL" id="QDU21877.1"/>
    </source>
</evidence>
<dbReference type="AlphaFoldDB" id="A0A517XWK3"/>
<evidence type="ECO:0000256" key="1">
    <source>
        <dbReference type="SAM" id="MobiDB-lite"/>
    </source>
</evidence>